<dbReference type="Proteomes" id="UP000234881">
    <property type="component" value="Unassembled WGS sequence"/>
</dbReference>
<dbReference type="InterPro" id="IPR057561">
    <property type="entry name" value="NADase_transloc"/>
</dbReference>
<feature type="domain" description="NAD glycohydrolase translocation F5/8 type C" evidence="1">
    <location>
        <begin position="43"/>
        <end position="179"/>
    </location>
</feature>
<gene>
    <name evidence="2" type="ORF">C0081_10200</name>
</gene>
<sequence>MKAYSVFHFLLPFGVVYFLLVWCPIAFAQGPDCDRIYFGTELVDDVTYCASSVLPNSKVATYRPGNLSGWEANTHHAWCEGKHGNGVGEWFEFTARPSTTIRKMIFFNGYQKSRKSFSQNARARDITIRTDSGLVLNRRLLDRWGKQVINLDGWHQISSIRVTIRSVYPGTKYSDLCLSGFGVDFEELRELEFQQMQ</sequence>
<dbReference type="EMBL" id="PKUQ01000016">
    <property type="protein sequence ID" value="PLW77659.1"/>
    <property type="molecule type" value="Genomic_DNA"/>
</dbReference>
<accession>A0A2N5XT39</accession>
<dbReference type="OrthoDB" id="9816009at2"/>
<comment type="caution">
    <text evidence="2">The sequence shown here is derived from an EMBL/GenBank/DDBJ whole genome shotgun (WGS) entry which is preliminary data.</text>
</comment>
<evidence type="ECO:0000313" key="2">
    <source>
        <dbReference type="EMBL" id="PLW77659.1"/>
    </source>
</evidence>
<protein>
    <recommendedName>
        <fullName evidence="1">NAD glycohydrolase translocation F5/8 type C domain-containing protein</fullName>
    </recommendedName>
</protein>
<dbReference type="AlphaFoldDB" id="A0A2N5XT39"/>
<dbReference type="RefSeq" id="WP_101533675.1">
    <property type="nucleotide sequence ID" value="NZ_PKUQ01000016.1"/>
</dbReference>
<reference evidence="2 3" key="1">
    <citation type="submission" date="2018-01" db="EMBL/GenBank/DDBJ databases">
        <title>The draft genome sequence of Cohaesibacter sp. H1304.</title>
        <authorList>
            <person name="Wang N.-N."/>
            <person name="Du Z.-J."/>
        </authorList>
    </citation>
    <scope>NUCLEOTIDE SEQUENCE [LARGE SCALE GENOMIC DNA]</scope>
    <source>
        <strain evidence="2 3">H1304</strain>
    </source>
</reference>
<keyword evidence="3" id="KW-1185">Reference proteome</keyword>
<organism evidence="2 3">
    <name type="scientific">Cohaesibacter celericrescens</name>
    <dbReference type="NCBI Taxonomy" id="2067669"/>
    <lineage>
        <taxon>Bacteria</taxon>
        <taxon>Pseudomonadati</taxon>
        <taxon>Pseudomonadota</taxon>
        <taxon>Alphaproteobacteria</taxon>
        <taxon>Hyphomicrobiales</taxon>
        <taxon>Cohaesibacteraceae</taxon>
    </lineage>
</organism>
<evidence type="ECO:0000313" key="3">
    <source>
        <dbReference type="Proteomes" id="UP000234881"/>
    </source>
</evidence>
<dbReference type="NCBIfam" id="NF047619">
    <property type="entry name" value="NADase_discoid"/>
    <property type="match status" value="1"/>
</dbReference>
<dbReference type="Pfam" id="PF25302">
    <property type="entry name" value="NADase_transloc"/>
    <property type="match status" value="1"/>
</dbReference>
<name>A0A2N5XT39_9HYPH</name>
<evidence type="ECO:0000259" key="1">
    <source>
        <dbReference type="Pfam" id="PF25302"/>
    </source>
</evidence>
<proteinExistence type="predicted"/>